<dbReference type="AlphaFoldDB" id="A0A6S7FZC9"/>
<dbReference type="Pfam" id="PF10545">
    <property type="entry name" value="MADF_DNA_bdg"/>
    <property type="match status" value="1"/>
</dbReference>
<sequence>MDEEQLILEVQRNPVLYNKSHPMFKDARKKKDIWNEIGSKVEVSDCKLGVNLELEYGTVKSHRVAYKVQTFTSRLFDITMYLYKSCELALNKLPLDKSFLLYVIFISMASLEARFPDSRRACMAAALVSYPISSELAALDEVFCN</sequence>
<gene>
    <name evidence="1" type="ORF">PACLA_8A042875</name>
</gene>
<keyword evidence="2" id="KW-1185">Reference proteome</keyword>
<dbReference type="OrthoDB" id="10071528at2759"/>
<name>A0A6S7FZC9_PARCT</name>
<dbReference type="InterPro" id="IPR006578">
    <property type="entry name" value="MADF-dom"/>
</dbReference>
<evidence type="ECO:0000313" key="1">
    <source>
        <dbReference type="EMBL" id="CAB3981602.1"/>
    </source>
</evidence>
<organism evidence="1 2">
    <name type="scientific">Paramuricea clavata</name>
    <name type="common">Red gorgonian</name>
    <name type="synonym">Violescent sea-whip</name>
    <dbReference type="NCBI Taxonomy" id="317549"/>
    <lineage>
        <taxon>Eukaryota</taxon>
        <taxon>Metazoa</taxon>
        <taxon>Cnidaria</taxon>
        <taxon>Anthozoa</taxon>
        <taxon>Octocorallia</taxon>
        <taxon>Malacalcyonacea</taxon>
        <taxon>Plexauridae</taxon>
        <taxon>Paramuricea</taxon>
    </lineage>
</organism>
<proteinExistence type="predicted"/>
<dbReference type="PROSITE" id="PS51029">
    <property type="entry name" value="MADF"/>
    <property type="match status" value="1"/>
</dbReference>
<accession>A0A6S7FZC9</accession>
<comment type="caution">
    <text evidence="1">The sequence shown here is derived from an EMBL/GenBank/DDBJ whole genome shotgun (WGS) entry which is preliminary data.</text>
</comment>
<evidence type="ECO:0000313" key="2">
    <source>
        <dbReference type="Proteomes" id="UP001152795"/>
    </source>
</evidence>
<reference evidence="1" key="1">
    <citation type="submission" date="2020-04" db="EMBL/GenBank/DDBJ databases">
        <authorList>
            <person name="Alioto T."/>
            <person name="Alioto T."/>
            <person name="Gomez Garrido J."/>
        </authorList>
    </citation>
    <scope>NUCLEOTIDE SEQUENCE</scope>
    <source>
        <strain evidence="1">A484AB</strain>
    </source>
</reference>
<protein>
    <submittedName>
        <fullName evidence="1">Uncharacterized protein</fullName>
    </submittedName>
</protein>
<dbReference type="EMBL" id="CACRXK020000408">
    <property type="protein sequence ID" value="CAB3981602.1"/>
    <property type="molecule type" value="Genomic_DNA"/>
</dbReference>
<dbReference type="Proteomes" id="UP001152795">
    <property type="component" value="Unassembled WGS sequence"/>
</dbReference>